<feature type="transmembrane region" description="Helical" evidence="2">
    <location>
        <begin position="284"/>
        <end position="304"/>
    </location>
</feature>
<keyword evidence="2" id="KW-0812">Transmembrane</keyword>
<feature type="transmembrane region" description="Helical" evidence="2">
    <location>
        <begin position="463"/>
        <end position="488"/>
    </location>
</feature>
<evidence type="ECO:0000256" key="1">
    <source>
        <dbReference type="SAM" id="MobiDB-lite"/>
    </source>
</evidence>
<gene>
    <name evidence="3" type="ORF">DNG_06467</name>
</gene>
<feature type="transmembrane region" description="Helical" evidence="2">
    <location>
        <begin position="66"/>
        <end position="85"/>
    </location>
</feature>
<keyword evidence="4" id="KW-1185">Reference proteome</keyword>
<dbReference type="Proteomes" id="UP001187682">
    <property type="component" value="Unassembled WGS sequence"/>
</dbReference>
<feature type="transmembrane region" description="Helical" evidence="2">
    <location>
        <begin position="33"/>
        <end position="54"/>
    </location>
</feature>
<keyword evidence="2" id="KW-0472">Membrane</keyword>
<reference evidence="3" key="1">
    <citation type="submission" date="2018-03" db="EMBL/GenBank/DDBJ databases">
        <authorList>
            <person name="Guldener U."/>
        </authorList>
    </citation>
    <scope>NUCLEOTIDE SEQUENCE</scope>
</reference>
<dbReference type="AlphaFoldDB" id="A0AAE8N1M5"/>
<proteinExistence type="predicted"/>
<feature type="transmembrane region" description="Helical" evidence="2">
    <location>
        <begin position="91"/>
        <end position="113"/>
    </location>
</feature>
<evidence type="ECO:0000313" key="4">
    <source>
        <dbReference type="Proteomes" id="UP001187682"/>
    </source>
</evidence>
<feature type="transmembrane region" description="Helical" evidence="2">
    <location>
        <begin position="337"/>
        <end position="362"/>
    </location>
</feature>
<organism evidence="3 4">
    <name type="scientific">Cephalotrichum gorgonifer</name>
    <dbReference type="NCBI Taxonomy" id="2041049"/>
    <lineage>
        <taxon>Eukaryota</taxon>
        <taxon>Fungi</taxon>
        <taxon>Dikarya</taxon>
        <taxon>Ascomycota</taxon>
        <taxon>Pezizomycotina</taxon>
        <taxon>Sordariomycetes</taxon>
        <taxon>Hypocreomycetidae</taxon>
        <taxon>Microascales</taxon>
        <taxon>Microascaceae</taxon>
        <taxon>Cephalotrichum</taxon>
    </lineage>
</organism>
<feature type="region of interest" description="Disordered" evidence="1">
    <location>
        <begin position="1"/>
        <end position="21"/>
    </location>
</feature>
<evidence type="ECO:0000256" key="2">
    <source>
        <dbReference type="SAM" id="Phobius"/>
    </source>
</evidence>
<evidence type="ECO:0000313" key="3">
    <source>
        <dbReference type="EMBL" id="SPO03784.1"/>
    </source>
</evidence>
<dbReference type="EMBL" id="ONZQ02000009">
    <property type="protein sequence ID" value="SPO03784.1"/>
    <property type="molecule type" value="Genomic_DNA"/>
</dbReference>
<feature type="transmembrane region" description="Helical" evidence="2">
    <location>
        <begin position="424"/>
        <end position="443"/>
    </location>
</feature>
<accession>A0AAE8N1M5</accession>
<comment type="caution">
    <text evidence="3">The sequence shown here is derived from an EMBL/GenBank/DDBJ whole genome shotgun (WGS) entry which is preliminary data.</text>
</comment>
<name>A0AAE8N1M5_9PEZI</name>
<protein>
    <submittedName>
        <fullName evidence="3">Uncharacterized protein</fullName>
    </submittedName>
</protein>
<keyword evidence="2" id="KW-1133">Transmembrane helix</keyword>
<sequence>MGHALSSTAFVGPGTQTSDESYPSCHILGDPELYGLGIRIAFYIQYLAFALALVTNTTASLPALRTGIAILCAALFASLCTSSTGDGLVVLDWYIVTALAAPYIFLTDLPVHAASARAYLTRRGATCASAGKLIGEHVTGGAMVRQWGILDAAISTYRAHYALSDALDQGSPMDDELTRLQHSLVEFGRVTRVSPSSDVAAPYSVREVARATTASPRDAYPFSKSRFRGDLVQACCAAGMTRSEARRAARRIEDATRRESSVARSRETLLEIREGMCVTGPRDMVAVAVVCASWAAFQVVRPWLYFRGLERGMKDGCDVRLMWFVVPASIYGETFGIWMKVWGCIMCAAGAVVFSYGAVVFVRNMVAVGRWDQGSRSLLSDVESQRRSLLSASEASSIDGSSLQSTLRSGYRQGRSPGRRRRTYFRFVAALQLFVLAVAAAMAEGTILANHIDMARFDLGKSSQVFALVVGIVTSAPVYWECLVIVPLRRSVRRKQSRDDGVSREWKFKIEEVHMKEEGKPARSTRRMSTNF</sequence>